<proteinExistence type="predicted"/>
<accession>A0ABR8VNA9</accession>
<dbReference type="EMBL" id="JACSPV010000026">
    <property type="protein sequence ID" value="MBD8006263.1"/>
    <property type="molecule type" value="Genomic_DNA"/>
</dbReference>
<evidence type="ECO:0000313" key="2">
    <source>
        <dbReference type="EMBL" id="MBD8006263.1"/>
    </source>
</evidence>
<protein>
    <submittedName>
        <fullName evidence="2">Holin</fullName>
    </submittedName>
</protein>
<organism evidence="2 3">
    <name type="scientific">Bacillus norwichensis</name>
    <dbReference type="NCBI Taxonomy" id="2762217"/>
    <lineage>
        <taxon>Bacteria</taxon>
        <taxon>Bacillati</taxon>
        <taxon>Bacillota</taxon>
        <taxon>Bacilli</taxon>
        <taxon>Bacillales</taxon>
        <taxon>Bacillaceae</taxon>
        <taxon>Bacillus</taxon>
    </lineage>
</organism>
<evidence type="ECO:0000256" key="1">
    <source>
        <dbReference type="SAM" id="Phobius"/>
    </source>
</evidence>
<keyword evidence="1" id="KW-1133">Transmembrane helix</keyword>
<dbReference type="InterPro" id="IPR024405">
    <property type="entry name" value="Phage_BhlA/UviB"/>
</dbReference>
<keyword evidence="1" id="KW-0812">Transmembrane</keyword>
<keyword evidence="3" id="KW-1185">Reference proteome</keyword>
<name>A0ABR8VNA9_9BACI</name>
<dbReference type="Pfam" id="PF10960">
    <property type="entry name" value="Holin_BhlA"/>
    <property type="match status" value="1"/>
</dbReference>
<keyword evidence="1" id="KW-0472">Membrane</keyword>
<dbReference type="Proteomes" id="UP000648182">
    <property type="component" value="Unassembled WGS sequence"/>
</dbReference>
<sequence>MDLQSLPPELWLQGIFCALFVWLLRFVMSESKEREDRLYHQIERQNETQEKIVSSLERLEKDVLEIKKGVK</sequence>
<comment type="caution">
    <text evidence="2">The sequence shown here is derived from an EMBL/GenBank/DDBJ whole genome shotgun (WGS) entry which is preliminary data.</text>
</comment>
<feature type="transmembrane region" description="Helical" evidence="1">
    <location>
        <begin position="12"/>
        <end position="28"/>
    </location>
</feature>
<dbReference type="RefSeq" id="WP_191813943.1">
    <property type="nucleotide sequence ID" value="NZ_JACSPV010000026.1"/>
</dbReference>
<evidence type="ECO:0000313" key="3">
    <source>
        <dbReference type="Proteomes" id="UP000648182"/>
    </source>
</evidence>
<gene>
    <name evidence="2" type="ORF">H9631_14375</name>
</gene>
<reference evidence="2 3" key="1">
    <citation type="submission" date="2020-08" db="EMBL/GenBank/DDBJ databases">
        <title>A Genomic Blueprint of the Chicken Gut Microbiome.</title>
        <authorList>
            <person name="Gilroy R."/>
            <person name="Ravi A."/>
            <person name="Getino M."/>
            <person name="Pursley I."/>
            <person name="Horton D.L."/>
            <person name="Alikhan N.-F."/>
            <person name="Baker D."/>
            <person name="Gharbi K."/>
            <person name="Hall N."/>
            <person name="Watson M."/>
            <person name="Adriaenssens E.M."/>
            <person name="Foster-Nyarko E."/>
            <person name="Jarju S."/>
            <person name="Secka A."/>
            <person name="Antonio M."/>
            <person name="Oren A."/>
            <person name="Chaudhuri R."/>
            <person name="La Ragione R.M."/>
            <person name="Hildebrand F."/>
            <person name="Pallen M.J."/>
        </authorList>
    </citation>
    <scope>NUCLEOTIDE SEQUENCE [LARGE SCALE GENOMIC DNA]</scope>
    <source>
        <strain evidence="2 3">Sa1BUA2</strain>
    </source>
</reference>